<dbReference type="OrthoDB" id="4828144at2"/>
<evidence type="ECO:0008006" key="3">
    <source>
        <dbReference type="Google" id="ProtNLM"/>
    </source>
</evidence>
<proteinExistence type="predicted"/>
<accession>A0A839RPS8</accession>
<dbReference type="SUPFAM" id="SSF143212">
    <property type="entry name" value="Rv2632c-like"/>
    <property type="match status" value="1"/>
</dbReference>
<protein>
    <recommendedName>
        <fullName evidence="3">DUF1876 domain-containing protein</fullName>
    </recommendedName>
</protein>
<dbReference type="InterPro" id="IPR015057">
    <property type="entry name" value="Rv2632c-like"/>
</dbReference>
<comment type="caution">
    <text evidence="1">The sequence shown here is derived from an EMBL/GenBank/DDBJ whole genome shotgun (WGS) entry which is preliminary data.</text>
</comment>
<evidence type="ECO:0000313" key="1">
    <source>
        <dbReference type="EMBL" id="MBB3039012.1"/>
    </source>
</evidence>
<dbReference type="Proteomes" id="UP000567922">
    <property type="component" value="Unassembled WGS sequence"/>
</dbReference>
<dbReference type="InterPro" id="IPR038070">
    <property type="entry name" value="Rv2632c-like_sf"/>
</dbReference>
<sequence>MQDKHWSVEILIDERNGQTHAEARLHADEGSRKLVATGVARKNPDDRDVPLIGDELAAARALADLSHQLIEQTATDIESSTHVPAHVTT</sequence>
<dbReference type="Pfam" id="PF08962">
    <property type="entry name" value="Rv2632c-like"/>
    <property type="match status" value="1"/>
</dbReference>
<reference evidence="1 2" key="1">
    <citation type="submission" date="2020-08" db="EMBL/GenBank/DDBJ databases">
        <title>Sequencing the genomes of 1000 actinobacteria strains.</title>
        <authorList>
            <person name="Klenk H.-P."/>
        </authorList>
    </citation>
    <scope>NUCLEOTIDE SEQUENCE [LARGE SCALE GENOMIC DNA]</scope>
    <source>
        <strain evidence="1 2">DSM 45258</strain>
    </source>
</reference>
<gene>
    <name evidence="1" type="ORF">FHU29_003481</name>
</gene>
<name>A0A839RPS8_9ACTN</name>
<dbReference type="Gene3D" id="3.30.160.240">
    <property type="entry name" value="Rv1738"/>
    <property type="match status" value="1"/>
</dbReference>
<dbReference type="RefSeq" id="WP_064439500.1">
    <property type="nucleotide sequence ID" value="NZ_BDDI01000004.1"/>
</dbReference>
<dbReference type="AlphaFoldDB" id="A0A839RPS8"/>
<organism evidence="1 2">
    <name type="scientific">Hoyosella altamirensis</name>
    <dbReference type="NCBI Taxonomy" id="616997"/>
    <lineage>
        <taxon>Bacteria</taxon>
        <taxon>Bacillati</taxon>
        <taxon>Actinomycetota</taxon>
        <taxon>Actinomycetes</taxon>
        <taxon>Mycobacteriales</taxon>
        <taxon>Hoyosellaceae</taxon>
        <taxon>Hoyosella</taxon>
    </lineage>
</organism>
<keyword evidence="2" id="KW-1185">Reference proteome</keyword>
<evidence type="ECO:0000313" key="2">
    <source>
        <dbReference type="Proteomes" id="UP000567922"/>
    </source>
</evidence>
<dbReference type="EMBL" id="JACHWS010000003">
    <property type="protein sequence ID" value="MBB3039012.1"/>
    <property type="molecule type" value="Genomic_DNA"/>
</dbReference>